<keyword evidence="2" id="KW-0731">Sigma factor</keyword>
<evidence type="ECO:0000256" key="3">
    <source>
        <dbReference type="ARBA" id="ARBA00023125"/>
    </source>
</evidence>
<keyword evidence="3" id="KW-0238">DNA-binding</keyword>
<accession>A0A8J3ICR3</accession>
<dbReference type="Gene3D" id="1.10.10.10">
    <property type="entry name" value="Winged helix-like DNA-binding domain superfamily/Winged helix DNA-binding domain"/>
    <property type="match status" value="1"/>
</dbReference>
<dbReference type="InterPro" id="IPR007627">
    <property type="entry name" value="RNA_pol_sigma70_r2"/>
</dbReference>
<comment type="caution">
    <text evidence="6">The sequence shown here is derived from an EMBL/GenBank/DDBJ whole genome shotgun (WGS) entry which is preliminary data.</text>
</comment>
<dbReference type="RefSeq" id="WP_220199358.1">
    <property type="nucleotide sequence ID" value="NZ_BNJF01000008.1"/>
</dbReference>
<protein>
    <recommendedName>
        <fullName evidence="5">RNA polymerase sigma-70 domain-containing protein</fullName>
    </recommendedName>
</protein>
<dbReference type="Pfam" id="PF04545">
    <property type="entry name" value="Sigma70_r4"/>
    <property type="match status" value="1"/>
</dbReference>
<dbReference type="NCBIfam" id="TIGR02937">
    <property type="entry name" value="sigma70-ECF"/>
    <property type="match status" value="1"/>
</dbReference>
<evidence type="ECO:0000259" key="5">
    <source>
        <dbReference type="PROSITE" id="PS00715"/>
    </source>
</evidence>
<dbReference type="InterPro" id="IPR007630">
    <property type="entry name" value="RNA_pol_sigma70_r4"/>
</dbReference>
<dbReference type="Pfam" id="PF04542">
    <property type="entry name" value="Sigma70_r2"/>
    <property type="match status" value="1"/>
</dbReference>
<dbReference type="PANTHER" id="PTHR30603">
    <property type="entry name" value="RNA POLYMERASE SIGMA FACTOR RPO"/>
    <property type="match status" value="1"/>
</dbReference>
<evidence type="ECO:0000313" key="6">
    <source>
        <dbReference type="EMBL" id="GHO50317.1"/>
    </source>
</evidence>
<dbReference type="InterPro" id="IPR050239">
    <property type="entry name" value="Sigma-70_RNA_pol_init_factors"/>
</dbReference>
<evidence type="ECO:0000256" key="4">
    <source>
        <dbReference type="ARBA" id="ARBA00023163"/>
    </source>
</evidence>
<sequence length="315" mass="36327">MSTTLLESDVLACDPHQLYSHEIASYPLLSSQEVIELAQCMEQESEAEHERKHMPFPSASSLALGGAHMQQAKQRLIECNLRLVRSIAYKYRGFGVEMMDLIQEGNLGLIHAVEKFDYKKGYRLSTYATYWIRQYICRELARQIHKVRIPIYLQERFKLARHLLETSREPGKHDQSLANLMTAYEVAESQVISVDTCSLDIEDQELTPEEQCIRDTQLHMLRKLFTQSELTKRECFILCLRYGLSSSLKQGTLESLLSKEQEPDRCEQSYAHIGALLGLSHEAIRQIELRAIKKVQKQVQVMQAAGQEIHYADFF</sequence>
<name>A0A8J3ICR3_9CHLR</name>
<dbReference type="PANTHER" id="PTHR30603:SF47">
    <property type="entry name" value="RNA POLYMERASE SIGMA FACTOR SIGD, CHLOROPLASTIC"/>
    <property type="match status" value="1"/>
</dbReference>
<organism evidence="6 7">
    <name type="scientific">Ktedonospora formicarum</name>
    <dbReference type="NCBI Taxonomy" id="2778364"/>
    <lineage>
        <taxon>Bacteria</taxon>
        <taxon>Bacillati</taxon>
        <taxon>Chloroflexota</taxon>
        <taxon>Ktedonobacteria</taxon>
        <taxon>Ktedonobacterales</taxon>
        <taxon>Ktedonobacteraceae</taxon>
        <taxon>Ktedonospora</taxon>
    </lineage>
</organism>
<dbReference type="InterPro" id="IPR013324">
    <property type="entry name" value="RNA_pol_sigma_r3/r4-like"/>
</dbReference>
<dbReference type="PROSITE" id="PS00715">
    <property type="entry name" value="SIGMA70_1"/>
    <property type="match status" value="1"/>
</dbReference>
<dbReference type="Proteomes" id="UP000612362">
    <property type="component" value="Unassembled WGS sequence"/>
</dbReference>
<keyword evidence="1" id="KW-0805">Transcription regulation</keyword>
<gene>
    <name evidence="6" type="ORF">KSX_84800</name>
</gene>
<dbReference type="GO" id="GO:0016987">
    <property type="term" value="F:sigma factor activity"/>
    <property type="evidence" value="ECO:0007669"/>
    <property type="project" value="UniProtKB-KW"/>
</dbReference>
<reference evidence="6" key="1">
    <citation type="submission" date="2020-10" db="EMBL/GenBank/DDBJ databases">
        <title>Taxonomic study of unclassified bacteria belonging to the class Ktedonobacteria.</title>
        <authorList>
            <person name="Yabe S."/>
            <person name="Wang C.M."/>
            <person name="Zheng Y."/>
            <person name="Sakai Y."/>
            <person name="Cavaletti L."/>
            <person name="Monciardini P."/>
            <person name="Donadio S."/>
        </authorList>
    </citation>
    <scope>NUCLEOTIDE SEQUENCE</scope>
    <source>
        <strain evidence="6">SOSP1-1</strain>
    </source>
</reference>
<dbReference type="InterPro" id="IPR013325">
    <property type="entry name" value="RNA_pol_sigma_r2"/>
</dbReference>
<dbReference type="AlphaFoldDB" id="A0A8J3ICR3"/>
<keyword evidence="7" id="KW-1185">Reference proteome</keyword>
<dbReference type="SUPFAM" id="SSF88659">
    <property type="entry name" value="Sigma3 and sigma4 domains of RNA polymerase sigma factors"/>
    <property type="match status" value="1"/>
</dbReference>
<feature type="domain" description="RNA polymerase sigma-70" evidence="5">
    <location>
        <begin position="100"/>
        <end position="113"/>
    </location>
</feature>
<dbReference type="InterPro" id="IPR000943">
    <property type="entry name" value="RNA_pol_sigma70"/>
</dbReference>
<evidence type="ECO:0000256" key="1">
    <source>
        <dbReference type="ARBA" id="ARBA00023015"/>
    </source>
</evidence>
<dbReference type="PRINTS" id="PR00046">
    <property type="entry name" value="SIGMA70FCT"/>
</dbReference>
<dbReference type="Gene3D" id="1.10.601.10">
    <property type="entry name" value="RNA Polymerase Primary Sigma Factor"/>
    <property type="match status" value="1"/>
</dbReference>
<dbReference type="InterPro" id="IPR036388">
    <property type="entry name" value="WH-like_DNA-bd_sf"/>
</dbReference>
<keyword evidence="4" id="KW-0804">Transcription</keyword>
<dbReference type="SUPFAM" id="SSF88946">
    <property type="entry name" value="Sigma2 domain of RNA polymerase sigma factors"/>
    <property type="match status" value="1"/>
</dbReference>
<evidence type="ECO:0000256" key="2">
    <source>
        <dbReference type="ARBA" id="ARBA00023082"/>
    </source>
</evidence>
<proteinExistence type="predicted"/>
<evidence type="ECO:0000313" key="7">
    <source>
        <dbReference type="Proteomes" id="UP000612362"/>
    </source>
</evidence>
<dbReference type="InterPro" id="IPR014284">
    <property type="entry name" value="RNA_pol_sigma-70_dom"/>
</dbReference>
<dbReference type="GO" id="GO:0006352">
    <property type="term" value="P:DNA-templated transcription initiation"/>
    <property type="evidence" value="ECO:0007669"/>
    <property type="project" value="InterPro"/>
</dbReference>
<dbReference type="GO" id="GO:0003677">
    <property type="term" value="F:DNA binding"/>
    <property type="evidence" value="ECO:0007669"/>
    <property type="project" value="UniProtKB-KW"/>
</dbReference>
<dbReference type="EMBL" id="BNJF01000008">
    <property type="protein sequence ID" value="GHO50317.1"/>
    <property type="molecule type" value="Genomic_DNA"/>
</dbReference>